<name>A0A5C4NL32_9RHOB</name>
<dbReference type="AlphaFoldDB" id="A0A5C4NL32"/>
<dbReference type="Gene3D" id="3.10.490.10">
    <property type="entry name" value="Gamma-glutamyl cyclotransferase-like"/>
    <property type="match status" value="1"/>
</dbReference>
<dbReference type="Pfam" id="PF04752">
    <property type="entry name" value="ChaC"/>
    <property type="match status" value="1"/>
</dbReference>
<proteinExistence type="predicted"/>
<protein>
    <recommendedName>
        <fullName evidence="1">glutathione-specific gamma-glutamylcyclotransferase</fullName>
        <ecNumber evidence="1">4.3.2.7</ecNumber>
    </recommendedName>
</protein>
<dbReference type="PANTHER" id="PTHR12192:SF2">
    <property type="entry name" value="GLUTATHIONE-SPECIFIC GAMMA-GLUTAMYLCYCLOTRANSFERASE 2"/>
    <property type="match status" value="1"/>
</dbReference>
<evidence type="ECO:0000256" key="1">
    <source>
        <dbReference type="ARBA" id="ARBA00012344"/>
    </source>
</evidence>
<dbReference type="GO" id="GO:0061928">
    <property type="term" value="F:glutathione specific gamma-glutamylcyclotransferase activity"/>
    <property type="evidence" value="ECO:0007669"/>
    <property type="project" value="UniProtKB-EC"/>
</dbReference>
<dbReference type="GO" id="GO:0005737">
    <property type="term" value="C:cytoplasm"/>
    <property type="evidence" value="ECO:0007669"/>
    <property type="project" value="TreeGrafter"/>
</dbReference>
<dbReference type="OrthoDB" id="9795692at2"/>
<keyword evidence="2" id="KW-0456">Lyase</keyword>
<comment type="caution">
    <text evidence="3">The sequence shown here is derived from an EMBL/GenBank/DDBJ whole genome shotgun (WGS) entry which is preliminary data.</text>
</comment>
<dbReference type="InterPro" id="IPR013024">
    <property type="entry name" value="GGCT-like"/>
</dbReference>
<dbReference type="InterPro" id="IPR036568">
    <property type="entry name" value="GGCT-like_sf"/>
</dbReference>
<accession>A0A5C4NL32</accession>
<dbReference type="GO" id="GO:0006751">
    <property type="term" value="P:glutathione catabolic process"/>
    <property type="evidence" value="ECO:0007669"/>
    <property type="project" value="InterPro"/>
</dbReference>
<dbReference type="EMBL" id="VDFV01000001">
    <property type="protein sequence ID" value="TNC74700.1"/>
    <property type="molecule type" value="Genomic_DNA"/>
</dbReference>
<dbReference type="PANTHER" id="PTHR12192">
    <property type="entry name" value="CATION TRANSPORT PROTEIN CHAC-RELATED"/>
    <property type="match status" value="1"/>
</dbReference>
<dbReference type="CDD" id="cd06661">
    <property type="entry name" value="GGCT_like"/>
    <property type="match status" value="1"/>
</dbReference>
<gene>
    <name evidence="3" type="ORF">FHG71_00745</name>
</gene>
<sequence length="179" mass="19972">MTDSSDLWVFAYGSLLWSPGFEAEEAVRARLEGWRRGFCMWSLHYRGTEAAPGLVLALDEDGGAACEGLALRVSAGRREEVLEGLRSRELVSDAYQERWLPVVLRDGRKVTTVTYVVRRDHRQYACVDLDTQARTIAGARGLRGPNIDYLTSTAERLADLGIQDPGIEALLQRTRTMLA</sequence>
<keyword evidence="4" id="KW-1185">Reference proteome</keyword>
<keyword evidence="3" id="KW-0808">Transferase</keyword>
<dbReference type="EC" id="4.3.2.7" evidence="1"/>
<dbReference type="SUPFAM" id="SSF110857">
    <property type="entry name" value="Gamma-glutamyl cyclotransferase-like"/>
    <property type="match status" value="1"/>
</dbReference>
<dbReference type="GO" id="GO:0016740">
    <property type="term" value="F:transferase activity"/>
    <property type="evidence" value="ECO:0007669"/>
    <property type="project" value="UniProtKB-KW"/>
</dbReference>
<evidence type="ECO:0000313" key="3">
    <source>
        <dbReference type="EMBL" id="TNC74700.1"/>
    </source>
</evidence>
<organism evidence="3 4">
    <name type="scientific">Rubellimicrobium roseum</name>
    <dbReference type="NCBI Taxonomy" id="687525"/>
    <lineage>
        <taxon>Bacteria</taxon>
        <taxon>Pseudomonadati</taxon>
        <taxon>Pseudomonadota</taxon>
        <taxon>Alphaproteobacteria</taxon>
        <taxon>Rhodobacterales</taxon>
        <taxon>Roseobacteraceae</taxon>
        <taxon>Rubellimicrobium</taxon>
    </lineage>
</organism>
<evidence type="ECO:0000256" key="2">
    <source>
        <dbReference type="ARBA" id="ARBA00023239"/>
    </source>
</evidence>
<dbReference type="InterPro" id="IPR006840">
    <property type="entry name" value="ChaC"/>
</dbReference>
<evidence type="ECO:0000313" key="4">
    <source>
        <dbReference type="Proteomes" id="UP000305709"/>
    </source>
</evidence>
<dbReference type="RefSeq" id="WP_139079694.1">
    <property type="nucleotide sequence ID" value="NZ_VDFV01000001.1"/>
</dbReference>
<reference evidence="3 4" key="1">
    <citation type="submission" date="2019-06" db="EMBL/GenBank/DDBJ databases">
        <authorList>
            <person name="Jiang L."/>
        </authorList>
    </citation>
    <scope>NUCLEOTIDE SEQUENCE [LARGE SCALE GENOMIC DNA]</scope>
    <source>
        <strain evidence="3 4">YIM 48858</strain>
    </source>
</reference>
<dbReference type="Proteomes" id="UP000305709">
    <property type="component" value="Unassembled WGS sequence"/>
</dbReference>